<protein>
    <submittedName>
        <fullName evidence="2">Uncharacterized protein</fullName>
    </submittedName>
</protein>
<feature type="region of interest" description="Disordered" evidence="1">
    <location>
        <begin position="248"/>
        <end position="346"/>
    </location>
</feature>
<feature type="compositionally biased region" description="Gly residues" evidence="1">
    <location>
        <begin position="258"/>
        <end position="268"/>
    </location>
</feature>
<name>A0A0G4GJY1_VITBC</name>
<dbReference type="AlphaFoldDB" id="A0A0G4GJY1"/>
<organism evidence="2 3">
    <name type="scientific">Vitrella brassicaformis (strain CCMP3155)</name>
    <dbReference type="NCBI Taxonomy" id="1169540"/>
    <lineage>
        <taxon>Eukaryota</taxon>
        <taxon>Sar</taxon>
        <taxon>Alveolata</taxon>
        <taxon>Colpodellida</taxon>
        <taxon>Vitrellaceae</taxon>
        <taxon>Vitrella</taxon>
    </lineage>
</organism>
<evidence type="ECO:0000256" key="1">
    <source>
        <dbReference type="SAM" id="MobiDB-lite"/>
    </source>
</evidence>
<feature type="compositionally biased region" description="Basic residues" evidence="1">
    <location>
        <begin position="470"/>
        <end position="484"/>
    </location>
</feature>
<dbReference type="VEuPathDB" id="CryptoDB:Vbra_22769"/>
<feature type="region of interest" description="Disordered" evidence="1">
    <location>
        <begin position="454"/>
        <end position="509"/>
    </location>
</feature>
<feature type="region of interest" description="Disordered" evidence="1">
    <location>
        <begin position="26"/>
        <end position="47"/>
    </location>
</feature>
<feature type="compositionally biased region" description="Basic residues" evidence="1">
    <location>
        <begin position="273"/>
        <end position="299"/>
    </location>
</feature>
<dbReference type="InParanoid" id="A0A0G4GJY1"/>
<dbReference type="Proteomes" id="UP000041254">
    <property type="component" value="Unassembled WGS sequence"/>
</dbReference>
<keyword evidence="3" id="KW-1185">Reference proteome</keyword>
<dbReference type="EMBL" id="CDMY01000691">
    <property type="protein sequence ID" value="CEM30233.1"/>
    <property type="molecule type" value="Genomic_DNA"/>
</dbReference>
<feature type="region of interest" description="Disordered" evidence="1">
    <location>
        <begin position="530"/>
        <end position="616"/>
    </location>
</feature>
<feature type="compositionally biased region" description="Basic and acidic residues" evidence="1">
    <location>
        <begin position="537"/>
        <end position="547"/>
    </location>
</feature>
<gene>
    <name evidence="2" type="ORF">Vbra_22769</name>
</gene>
<proteinExistence type="predicted"/>
<reference evidence="2 3" key="1">
    <citation type="submission" date="2014-11" db="EMBL/GenBank/DDBJ databases">
        <authorList>
            <person name="Zhu J."/>
            <person name="Qi W."/>
            <person name="Song R."/>
        </authorList>
    </citation>
    <scope>NUCLEOTIDE SEQUENCE [LARGE SCALE GENOMIC DNA]</scope>
</reference>
<accession>A0A0G4GJY1</accession>
<evidence type="ECO:0000313" key="3">
    <source>
        <dbReference type="Proteomes" id="UP000041254"/>
    </source>
</evidence>
<evidence type="ECO:0000313" key="2">
    <source>
        <dbReference type="EMBL" id="CEM30233.1"/>
    </source>
</evidence>
<feature type="compositionally biased region" description="Acidic residues" evidence="1">
    <location>
        <begin position="305"/>
        <end position="331"/>
    </location>
</feature>
<sequence>MEEQGMEGEVAYTSSAPAHQYRSPALVASEGPPGLSKAPDAHTNHTNDLHSSVLRAHHPTDGRSAAAEGTTSRLAAGICGGRGQGGGFGIATDDEQRMSRMEEVEGEAPRLGVLPGGASEFCAAFKGALDQAMPPLPRQKKRPNTTRTDSDLHGLNMLATAVEEEEEEGEEEYRRYHGQRKWRGKRGDVAAVAMGMGMTMADDSAYWQRRLVPLAVIAAPVMKKRSKMDLLKDPALAFTDPLLASAQSIRSEEEGEDGGSGSGSGGWLEGIRVKSRKRSRRQSRTKQAAKKQRSRRGGRHAIADSCDDDHVDEEEADQQLEASEGGEDEGEGEKGEKGGSIFDGDSADVTASISIRGHRATCAEMQELNHCPAEAMIRYQSGMQLTIGEAGREIVRKAVRLTGMSGHRICLLRNPELLRLAHKRGLWPMVCRLYQEHSNNGLPMSPLHQAIRSKMGARDRDKAGQAGQTKSKRDKTKNKPKSRRSSYLPLTSGGVGVDKASSNNQPPAEEDMEYAMAVLSWAGRVSVSRRGGSRHTLGHDESHPEHQEGEEEDDDIEEEEEEKDDSEEVCGDGPPGAPHQLQPTPLLSAEAQITAYQAQYHHSHHHPYNTEGIHYK</sequence>
<feature type="compositionally biased region" description="Acidic residues" evidence="1">
    <location>
        <begin position="548"/>
        <end position="570"/>
    </location>
</feature>